<dbReference type="Gene3D" id="4.10.240.10">
    <property type="entry name" value="Zn(2)-C6 fungal-type DNA-binding domain"/>
    <property type="match status" value="1"/>
</dbReference>
<dbReference type="PANTHER" id="PTHR38111">
    <property type="entry name" value="ZN(2)-C6 FUNGAL-TYPE DOMAIN-CONTAINING PROTEIN-RELATED"/>
    <property type="match status" value="1"/>
</dbReference>
<feature type="compositionally biased region" description="Polar residues" evidence="2">
    <location>
        <begin position="55"/>
        <end position="66"/>
    </location>
</feature>
<evidence type="ECO:0000256" key="1">
    <source>
        <dbReference type="ARBA" id="ARBA00023242"/>
    </source>
</evidence>
<dbReference type="PANTHER" id="PTHR38111:SF11">
    <property type="entry name" value="TRANSCRIPTION FACTOR DOMAIN-CONTAINING PROTEIN-RELATED"/>
    <property type="match status" value="1"/>
</dbReference>
<dbReference type="InterPro" id="IPR053178">
    <property type="entry name" value="Osmoadaptation_assoc"/>
</dbReference>
<feature type="compositionally biased region" description="Low complexity" evidence="2">
    <location>
        <begin position="67"/>
        <end position="80"/>
    </location>
</feature>
<proteinExistence type="predicted"/>
<reference evidence="4" key="1">
    <citation type="submission" date="2021-02" db="EMBL/GenBank/DDBJ databases">
        <title>Genome sequence Cadophora malorum strain M34.</title>
        <authorList>
            <person name="Stefanovic E."/>
            <person name="Vu D."/>
            <person name="Scully C."/>
            <person name="Dijksterhuis J."/>
            <person name="Roader J."/>
            <person name="Houbraken J."/>
        </authorList>
    </citation>
    <scope>NUCLEOTIDE SEQUENCE</scope>
    <source>
        <strain evidence="4">M34</strain>
    </source>
</reference>
<feature type="domain" description="Zn(2)-C6 fungal-type" evidence="3">
    <location>
        <begin position="10"/>
        <end position="38"/>
    </location>
</feature>
<dbReference type="InterPro" id="IPR021858">
    <property type="entry name" value="Fun_TF"/>
</dbReference>
<dbReference type="AlphaFoldDB" id="A0A8H7T2A5"/>
<dbReference type="EMBL" id="JAFJYH010000405">
    <property type="protein sequence ID" value="KAG4412164.1"/>
    <property type="molecule type" value="Genomic_DNA"/>
</dbReference>
<dbReference type="GO" id="GO:0008270">
    <property type="term" value="F:zinc ion binding"/>
    <property type="evidence" value="ECO:0007669"/>
    <property type="project" value="InterPro"/>
</dbReference>
<evidence type="ECO:0000313" key="4">
    <source>
        <dbReference type="EMBL" id="KAG4412164.1"/>
    </source>
</evidence>
<organism evidence="4 5">
    <name type="scientific">Cadophora malorum</name>
    <dbReference type="NCBI Taxonomy" id="108018"/>
    <lineage>
        <taxon>Eukaryota</taxon>
        <taxon>Fungi</taxon>
        <taxon>Dikarya</taxon>
        <taxon>Ascomycota</taxon>
        <taxon>Pezizomycotina</taxon>
        <taxon>Leotiomycetes</taxon>
        <taxon>Helotiales</taxon>
        <taxon>Ploettnerulaceae</taxon>
        <taxon>Cadophora</taxon>
    </lineage>
</organism>
<keyword evidence="1" id="KW-0539">Nucleus</keyword>
<sequence>MVGVTGRSKTCKTCKKRRIACSLERPACNTCVKSSRVCEGYQDAPIFILDKRSKPSTPKDQNSSLKSASSSEGFETSSFEIPTKPGNELTRLERTICTREAYKSLWHISSPHTRAVYREQILNEFLTNYPQSPSEPRAGSWLALLPSHPTYTTALEASVLAVCTAKLGRTNNDQALVKESLKFYVQGLWELQRALWDEKLMYRDETVAACMCLIIYEVAECPDQSIKGWVGHLKGCARLFQLRGPKMYRSEMAHRLFLTFRQIEIQQAIAERRSTFLSQPEWRSLPWKGHQKHISQQLLDLMAQAAGIIETAYQTIGNPELQTRPDILIVAILGLIDQGRKLDIMLRAFYRRLEKATAGPLFRPRLSSSPYDVEKESEIEKVFPVAFQFPSMTVAHTCMVYWATCCILWSGLRVLYSLLAVFKAQMEGLSSPSEMPPGVPDLDKLAPLDHGVDPTILAKNICQSMEFCMQAGPMTPAGAVFPLKVAIETLSLDPTLRYEVAWAEDAMERIRSGTGVRILGHLGCKFTDRSFIPG</sequence>
<dbReference type="CDD" id="cd00067">
    <property type="entry name" value="GAL4"/>
    <property type="match status" value="1"/>
</dbReference>
<evidence type="ECO:0000256" key="2">
    <source>
        <dbReference type="SAM" id="MobiDB-lite"/>
    </source>
</evidence>
<accession>A0A8H7T2A5</accession>
<protein>
    <recommendedName>
        <fullName evidence="3">Zn(2)-C6 fungal-type domain-containing protein</fullName>
    </recommendedName>
</protein>
<gene>
    <name evidence="4" type="ORF">IFR04_014712</name>
</gene>
<dbReference type="PROSITE" id="PS00463">
    <property type="entry name" value="ZN2_CY6_FUNGAL_1"/>
    <property type="match status" value="1"/>
</dbReference>
<dbReference type="OrthoDB" id="4491390at2759"/>
<dbReference type="Pfam" id="PF11951">
    <property type="entry name" value="Fungal_trans_2"/>
    <property type="match status" value="1"/>
</dbReference>
<dbReference type="InterPro" id="IPR036864">
    <property type="entry name" value="Zn2-C6_fun-type_DNA-bd_sf"/>
</dbReference>
<feature type="region of interest" description="Disordered" evidence="2">
    <location>
        <begin position="51"/>
        <end position="85"/>
    </location>
</feature>
<dbReference type="GO" id="GO:0000981">
    <property type="term" value="F:DNA-binding transcription factor activity, RNA polymerase II-specific"/>
    <property type="evidence" value="ECO:0007669"/>
    <property type="project" value="InterPro"/>
</dbReference>
<evidence type="ECO:0000259" key="3">
    <source>
        <dbReference type="PROSITE" id="PS50048"/>
    </source>
</evidence>
<comment type="caution">
    <text evidence="4">The sequence shown here is derived from an EMBL/GenBank/DDBJ whole genome shotgun (WGS) entry which is preliminary data.</text>
</comment>
<dbReference type="PROSITE" id="PS50048">
    <property type="entry name" value="ZN2_CY6_FUNGAL_2"/>
    <property type="match status" value="1"/>
</dbReference>
<keyword evidence="5" id="KW-1185">Reference proteome</keyword>
<dbReference type="InterPro" id="IPR001138">
    <property type="entry name" value="Zn2Cys6_DnaBD"/>
</dbReference>
<dbReference type="SUPFAM" id="SSF57701">
    <property type="entry name" value="Zn2/Cys6 DNA-binding domain"/>
    <property type="match status" value="1"/>
</dbReference>
<dbReference type="Pfam" id="PF00172">
    <property type="entry name" value="Zn_clus"/>
    <property type="match status" value="1"/>
</dbReference>
<evidence type="ECO:0000313" key="5">
    <source>
        <dbReference type="Proteomes" id="UP000664132"/>
    </source>
</evidence>
<dbReference type="Proteomes" id="UP000664132">
    <property type="component" value="Unassembled WGS sequence"/>
</dbReference>
<name>A0A8H7T2A5_9HELO</name>
<dbReference type="SMART" id="SM00066">
    <property type="entry name" value="GAL4"/>
    <property type="match status" value="1"/>
</dbReference>